<dbReference type="EMBL" id="JBHGBT010000010">
    <property type="protein sequence ID" value="MFB4195367.1"/>
    <property type="molecule type" value="Genomic_DNA"/>
</dbReference>
<dbReference type="PROSITE" id="PS50011">
    <property type="entry name" value="PROTEIN_KINASE_DOM"/>
    <property type="match status" value="1"/>
</dbReference>
<accession>A0ABV4ZML2</accession>
<evidence type="ECO:0000259" key="9">
    <source>
        <dbReference type="PROSITE" id="PS50011"/>
    </source>
</evidence>
<keyword evidence="5 10" id="KW-0418">Kinase</keyword>
<evidence type="ECO:0000256" key="3">
    <source>
        <dbReference type="ARBA" id="ARBA00022679"/>
    </source>
</evidence>
<evidence type="ECO:0000313" key="10">
    <source>
        <dbReference type="EMBL" id="MFB4195367.1"/>
    </source>
</evidence>
<reference evidence="10 11" key="1">
    <citation type="submission" date="2024-09" db="EMBL/GenBank/DDBJ databases">
        <title>Draft genome sequence of multifaceted antimicrobials producing Streptomyces sp. strain FH1.</title>
        <authorList>
            <person name="Hassan F."/>
            <person name="Ali H."/>
            <person name="Hassan N."/>
            <person name="Nawaz A."/>
        </authorList>
    </citation>
    <scope>NUCLEOTIDE SEQUENCE [LARGE SCALE GENOMIC DNA]</scope>
    <source>
        <strain evidence="10 11">FH1</strain>
    </source>
</reference>
<evidence type="ECO:0000256" key="4">
    <source>
        <dbReference type="ARBA" id="ARBA00022741"/>
    </source>
</evidence>
<keyword evidence="6 7" id="KW-0067">ATP-binding</keyword>
<organism evidence="10 11">
    <name type="scientific">Streptomyces carpaticus</name>
    <dbReference type="NCBI Taxonomy" id="285558"/>
    <lineage>
        <taxon>Bacteria</taxon>
        <taxon>Bacillati</taxon>
        <taxon>Actinomycetota</taxon>
        <taxon>Actinomycetes</taxon>
        <taxon>Kitasatosporales</taxon>
        <taxon>Streptomycetaceae</taxon>
        <taxon>Streptomyces</taxon>
    </lineage>
</organism>
<evidence type="ECO:0000256" key="5">
    <source>
        <dbReference type="ARBA" id="ARBA00022777"/>
    </source>
</evidence>
<evidence type="ECO:0000256" key="2">
    <source>
        <dbReference type="ARBA" id="ARBA00022527"/>
    </source>
</evidence>
<evidence type="ECO:0000256" key="7">
    <source>
        <dbReference type="PROSITE-ProRule" id="PRU10141"/>
    </source>
</evidence>
<evidence type="ECO:0000256" key="8">
    <source>
        <dbReference type="SAM" id="MobiDB-lite"/>
    </source>
</evidence>
<dbReference type="SUPFAM" id="SSF56112">
    <property type="entry name" value="Protein kinase-like (PK-like)"/>
    <property type="match status" value="1"/>
</dbReference>
<feature type="region of interest" description="Disordered" evidence="8">
    <location>
        <begin position="286"/>
        <end position="316"/>
    </location>
</feature>
<dbReference type="PROSITE" id="PS00108">
    <property type="entry name" value="PROTEIN_KINASE_ST"/>
    <property type="match status" value="1"/>
</dbReference>
<dbReference type="RefSeq" id="WP_375063267.1">
    <property type="nucleotide sequence ID" value="NZ_JBHGBT010000010.1"/>
</dbReference>
<evidence type="ECO:0000256" key="6">
    <source>
        <dbReference type="ARBA" id="ARBA00022840"/>
    </source>
</evidence>
<dbReference type="Proteomes" id="UP001577267">
    <property type="component" value="Unassembled WGS sequence"/>
</dbReference>
<dbReference type="InterPro" id="IPR008271">
    <property type="entry name" value="Ser/Thr_kinase_AS"/>
</dbReference>
<dbReference type="InterPro" id="IPR017441">
    <property type="entry name" value="Protein_kinase_ATP_BS"/>
</dbReference>
<dbReference type="InterPro" id="IPR000719">
    <property type="entry name" value="Prot_kinase_dom"/>
</dbReference>
<dbReference type="Gene3D" id="3.30.200.20">
    <property type="entry name" value="Phosphorylase Kinase, domain 1"/>
    <property type="match status" value="1"/>
</dbReference>
<feature type="compositionally biased region" description="Basic and acidic residues" evidence="8">
    <location>
        <begin position="294"/>
        <end position="305"/>
    </location>
</feature>
<evidence type="ECO:0000313" key="11">
    <source>
        <dbReference type="Proteomes" id="UP001577267"/>
    </source>
</evidence>
<dbReference type="GO" id="GO:0004674">
    <property type="term" value="F:protein serine/threonine kinase activity"/>
    <property type="evidence" value="ECO:0007669"/>
    <property type="project" value="UniProtKB-EC"/>
</dbReference>
<keyword evidence="4 7" id="KW-0547">Nucleotide-binding</keyword>
<keyword evidence="3 10" id="KW-0808">Transferase</keyword>
<proteinExistence type="predicted"/>
<dbReference type="Gene3D" id="1.10.510.10">
    <property type="entry name" value="Transferase(Phosphotransferase) domain 1"/>
    <property type="match status" value="1"/>
</dbReference>
<name>A0ABV4ZML2_9ACTN</name>
<dbReference type="InterPro" id="IPR011009">
    <property type="entry name" value="Kinase-like_dom_sf"/>
</dbReference>
<dbReference type="PANTHER" id="PTHR43289">
    <property type="entry name" value="MITOGEN-ACTIVATED PROTEIN KINASE KINASE KINASE 20-RELATED"/>
    <property type="match status" value="1"/>
</dbReference>
<gene>
    <name evidence="10" type="ORF">ACE11A_13495</name>
</gene>
<dbReference type="Pfam" id="PF00069">
    <property type="entry name" value="Pkinase"/>
    <property type="match status" value="1"/>
</dbReference>
<dbReference type="PANTHER" id="PTHR43289:SF6">
    <property type="entry name" value="SERINE_THREONINE-PROTEIN KINASE NEKL-3"/>
    <property type="match status" value="1"/>
</dbReference>
<feature type="domain" description="Protein kinase" evidence="9">
    <location>
        <begin position="15"/>
        <end position="284"/>
    </location>
</feature>
<keyword evidence="2" id="KW-0723">Serine/threonine-protein kinase</keyword>
<sequence length="316" mass="33669">MRTPARAGDRLGERYKLLEPIGRGSMGQVWQGWDEHLDRPVAVKIALLPQEIADGAEAERALKRFEREAKAAARLDHPNIAVIHDAAVGPGNVRWLVMQLVDGATVGDVLAERGALPPDMAAATAAQLCAGLSAAHTAGLVHRDLKPENVMIRRDGLLKILDFGLVRLVGDVGRRLTVTGENVGNALYASPELLGGGPAPDARSDLYAVGCLLHHLLTGGPPFDPEPPALLPGCHLHQRPPSLADCGLDAPGELQELITDLLAKDREHRPASAADVYRRLVPFLPPAAPAGGTDHAKAPPEDPRRPFRFPSAPFTG</sequence>
<dbReference type="PROSITE" id="PS00107">
    <property type="entry name" value="PROTEIN_KINASE_ATP"/>
    <property type="match status" value="1"/>
</dbReference>
<comment type="caution">
    <text evidence="10">The sequence shown here is derived from an EMBL/GenBank/DDBJ whole genome shotgun (WGS) entry which is preliminary data.</text>
</comment>
<dbReference type="SMART" id="SM00220">
    <property type="entry name" value="S_TKc"/>
    <property type="match status" value="1"/>
</dbReference>
<keyword evidence="11" id="KW-1185">Reference proteome</keyword>
<evidence type="ECO:0000256" key="1">
    <source>
        <dbReference type="ARBA" id="ARBA00012513"/>
    </source>
</evidence>
<dbReference type="CDD" id="cd14014">
    <property type="entry name" value="STKc_PknB_like"/>
    <property type="match status" value="1"/>
</dbReference>
<dbReference type="EC" id="2.7.11.1" evidence="1"/>
<protein>
    <recommendedName>
        <fullName evidence="1">non-specific serine/threonine protein kinase</fullName>
        <ecNumber evidence="1">2.7.11.1</ecNumber>
    </recommendedName>
</protein>
<feature type="binding site" evidence="7">
    <location>
        <position position="44"/>
    </location>
    <ligand>
        <name>ATP</name>
        <dbReference type="ChEBI" id="CHEBI:30616"/>
    </ligand>
</feature>